<keyword evidence="6" id="KW-0503">Monooxygenase</keyword>
<keyword evidence="7" id="KW-1133">Transmembrane helix</keyword>
<dbReference type="OrthoDB" id="500678at2"/>
<dbReference type="GO" id="GO:0005506">
    <property type="term" value="F:iron ion binding"/>
    <property type="evidence" value="ECO:0007669"/>
    <property type="project" value="InterPro"/>
</dbReference>
<comment type="caution">
    <text evidence="8">The sequence shown here is derived from an EMBL/GenBank/DDBJ whole genome shotgun (WGS) entry which is preliminary data.</text>
</comment>
<keyword evidence="3" id="KW-0479">Metal-binding</keyword>
<evidence type="ECO:0000256" key="6">
    <source>
        <dbReference type="ARBA" id="ARBA00023033"/>
    </source>
</evidence>
<proteinExistence type="inferred from homology"/>
<dbReference type="InterPro" id="IPR001128">
    <property type="entry name" value="Cyt_P450"/>
</dbReference>
<dbReference type="SUPFAM" id="SSF48264">
    <property type="entry name" value="Cytochrome P450"/>
    <property type="match status" value="1"/>
</dbReference>
<dbReference type="GO" id="GO:0020037">
    <property type="term" value="F:heme binding"/>
    <property type="evidence" value="ECO:0007669"/>
    <property type="project" value="InterPro"/>
</dbReference>
<evidence type="ECO:0000313" key="8">
    <source>
        <dbReference type="EMBL" id="GCD95613.1"/>
    </source>
</evidence>
<dbReference type="AlphaFoldDB" id="A0A401YLY7"/>
<dbReference type="Pfam" id="PF00067">
    <property type="entry name" value="p450"/>
    <property type="match status" value="1"/>
</dbReference>
<keyword evidence="7" id="KW-0472">Membrane</keyword>
<dbReference type="GO" id="GO:0004497">
    <property type="term" value="F:monooxygenase activity"/>
    <property type="evidence" value="ECO:0007669"/>
    <property type="project" value="UniProtKB-KW"/>
</dbReference>
<feature type="transmembrane region" description="Helical" evidence="7">
    <location>
        <begin position="188"/>
        <end position="207"/>
    </location>
</feature>
<evidence type="ECO:0000256" key="4">
    <source>
        <dbReference type="ARBA" id="ARBA00023002"/>
    </source>
</evidence>
<dbReference type="InterPro" id="IPR036396">
    <property type="entry name" value="Cyt_P450_sf"/>
</dbReference>
<dbReference type="SMR" id="A0A401YLY7"/>
<dbReference type="Proteomes" id="UP000286931">
    <property type="component" value="Unassembled WGS sequence"/>
</dbReference>
<keyword evidence="4" id="KW-0560">Oxidoreductase</keyword>
<keyword evidence="9" id="KW-1185">Reference proteome</keyword>
<protein>
    <submittedName>
        <fullName evidence="8">Cytochrome P450</fullName>
    </submittedName>
</protein>
<comment type="similarity">
    <text evidence="1">Belongs to the cytochrome P450 family.</text>
</comment>
<accession>A0A401YLY7</accession>
<dbReference type="PANTHER" id="PTHR24291">
    <property type="entry name" value="CYTOCHROME P450 FAMILY 4"/>
    <property type="match status" value="1"/>
</dbReference>
<dbReference type="EMBL" id="BIFH01000018">
    <property type="protein sequence ID" value="GCD95613.1"/>
    <property type="molecule type" value="Genomic_DNA"/>
</dbReference>
<dbReference type="PANTHER" id="PTHR24291:SF50">
    <property type="entry name" value="BIFUNCTIONAL ALBAFLAVENONE MONOOXYGENASE_TERPENE SYNTHASE"/>
    <property type="match status" value="1"/>
</dbReference>
<keyword evidence="7" id="KW-0812">Transmembrane</keyword>
<name>A0A401YLY7_9ACTN</name>
<dbReference type="InterPro" id="IPR050196">
    <property type="entry name" value="Cytochrome_P450_Monoox"/>
</dbReference>
<gene>
    <name evidence="8" type="ORF">EHYA_03288</name>
</gene>
<evidence type="ECO:0000256" key="1">
    <source>
        <dbReference type="ARBA" id="ARBA00010617"/>
    </source>
</evidence>
<evidence type="ECO:0000256" key="7">
    <source>
        <dbReference type="SAM" id="Phobius"/>
    </source>
</evidence>
<keyword evidence="5" id="KW-0408">Iron</keyword>
<dbReference type="GO" id="GO:0016705">
    <property type="term" value="F:oxidoreductase activity, acting on paired donors, with incorporation or reduction of molecular oxygen"/>
    <property type="evidence" value="ECO:0007669"/>
    <property type="project" value="InterPro"/>
</dbReference>
<evidence type="ECO:0000256" key="3">
    <source>
        <dbReference type="ARBA" id="ARBA00022723"/>
    </source>
</evidence>
<reference evidence="8 9" key="1">
    <citation type="submission" date="2018-12" db="EMBL/GenBank/DDBJ databases">
        <title>Draft genome sequence of Embleya hyalina NBRC 13850T.</title>
        <authorList>
            <person name="Komaki H."/>
            <person name="Hosoyama A."/>
            <person name="Kimura A."/>
            <person name="Ichikawa N."/>
            <person name="Tamura T."/>
        </authorList>
    </citation>
    <scope>NUCLEOTIDE SEQUENCE [LARGE SCALE GENOMIC DNA]</scope>
    <source>
        <strain evidence="8 9">NBRC 13850</strain>
    </source>
</reference>
<sequence>MNRSDTVGSARVTVFAPRIAELLRERRGTGFFRIDGDTVGVADPELINKLLESRPAHEFERPTFKPLQGRSIERVEANDVLRAVSHDVRAALGGPAPDSVDLSGSWPRTGHAYLRDLLFGPDPLRFRMLTDRRLEKAPVLTRAMVRTSAVLPGKRALDPPVSRLAAATATAAAEHGDRRYAMGLYRRVAAPVCLGVAALVANALWLGSPFHPDASNRHLVLESLRLLPPSWNILRVASPEFSAVDSRIGPRDDVLLLPLLTHRDPELWPEPDVFLPERWHEVDEDDHPGYIPFGHASDRCRGRHLIVPLAEHLLERLRADGLAVNPGQTTARVPLAGLLGVTRVQVSRTRLLAT</sequence>
<evidence type="ECO:0000313" key="9">
    <source>
        <dbReference type="Proteomes" id="UP000286931"/>
    </source>
</evidence>
<evidence type="ECO:0000256" key="5">
    <source>
        <dbReference type="ARBA" id="ARBA00023004"/>
    </source>
</evidence>
<organism evidence="8 9">
    <name type="scientific">Embleya hyalina</name>
    <dbReference type="NCBI Taxonomy" id="516124"/>
    <lineage>
        <taxon>Bacteria</taxon>
        <taxon>Bacillati</taxon>
        <taxon>Actinomycetota</taxon>
        <taxon>Actinomycetes</taxon>
        <taxon>Kitasatosporales</taxon>
        <taxon>Streptomycetaceae</taxon>
        <taxon>Embleya</taxon>
    </lineage>
</organism>
<dbReference type="RefSeq" id="WP_126637722.1">
    <property type="nucleotide sequence ID" value="NZ_BIFH01000018.1"/>
</dbReference>
<evidence type="ECO:0000256" key="2">
    <source>
        <dbReference type="ARBA" id="ARBA00022617"/>
    </source>
</evidence>
<dbReference type="Gene3D" id="1.10.630.10">
    <property type="entry name" value="Cytochrome P450"/>
    <property type="match status" value="1"/>
</dbReference>
<keyword evidence="2" id="KW-0349">Heme</keyword>